<dbReference type="GO" id="GO:0005615">
    <property type="term" value="C:extracellular space"/>
    <property type="evidence" value="ECO:0007669"/>
    <property type="project" value="TreeGrafter"/>
</dbReference>
<dbReference type="EMBL" id="UZAH01030686">
    <property type="protein sequence ID" value="VDP11600.1"/>
    <property type="molecule type" value="Genomic_DNA"/>
</dbReference>
<dbReference type="Pfam" id="PF02995">
    <property type="entry name" value="DUF229"/>
    <property type="match status" value="1"/>
</dbReference>
<dbReference type="AlphaFoldDB" id="A0A183G945"/>
<dbReference type="PANTHER" id="PTHR10974">
    <property type="entry name" value="FI08016P-RELATED"/>
    <property type="match status" value="1"/>
</dbReference>
<gene>
    <name evidence="1" type="ORF">HPBE_LOCUS18443</name>
</gene>
<evidence type="ECO:0000313" key="1">
    <source>
        <dbReference type="EMBL" id="VDP11600.1"/>
    </source>
</evidence>
<evidence type="ECO:0000313" key="3">
    <source>
        <dbReference type="WBParaSite" id="HPBE_0001844401-mRNA-1"/>
    </source>
</evidence>
<accession>A0A183G945</accession>
<protein>
    <submittedName>
        <fullName evidence="3">VWFA domain-containing protein</fullName>
    </submittedName>
</protein>
<evidence type="ECO:0000313" key="2">
    <source>
        <dbReference type="Proteomes" id="UP000050761"/>
    </source>
</evidence>
<dbReference type="OrthoDB" id="5851270at2759"/>
<dbReference type="PANTHER" id="PTHR10974:SF75">
    <property type="entry name" value="SULFATASE DOMAIN-CONTAINING PROTEIN"/>
    <property type="match status" value="1"/>
</dbReference>
<dbReference type="InterPro" id="IPR004245">
    <property type="entry name" value="DUF229"/>
</dbReference>
<dbReference type="WBParaSite" id="HPBE_0001844401-mRNA-1">
    <property type="protein sequence ID" value="HPBE_0001844401-mRNA-1"/>
    <property type="gene ID" value="HPBE_0001844401"/>
</dbReference>
<keyword evidence="2" id="KW-1185">Reference proteome</keyword>
<reference evidence="3" key="2">
    <citation type="submission" date="2019-09" db="UniProtKB">
        <authorList>
            <consortium name="WormBaseParasite"/>
        </authorList>
    </citation>
    <scope>IDENTIFICATION</scope>
</reference>
<sequence>MAVACPLVENGSSVFDTCPLIHYNHLDKELLPFYWPGYNPMANCKEYKSITVLVDGNVKLRNKDSNHKCKARCLFPKGDRLYITEEWISLPTDDLFECDVVETECVDNGVVESFLHTQIYEKIDDEREVRNGSVPDVYLLIIDSASSFMMKRSIPKTIAYLKEHFGAVQMEFLNKIGDNSRPNGFPLMFGKSIEGGSRDLVGLPPLVPDWNDTKICAEPLDRYPYILSEYSKAGYKTMLAQDYGVGMVYYPNCTGFNGSQADHLWK</sequence>
<organism evidence="2 3">
    <name type="scientific">Heligmosomoides polygyrus</name>
    <name type="common">Parasitic roundworm</name>
    <dbReference type="NCBI Taxonomy" id="6339"/>
    <lineage>
        <taxon>Eukaryota</taxon>
        <taxon>Metazoa</taxon>
        <taxon>Ecdysozoa</taxon>
        <taxon>Nematoda</taxon>
        <taxon>Chromadorea</taxon>
        <taxon>Rhabditida</taxon>
        <taxon>Rhabditina</taxon>
        <taxon>Rhabditomorpha</taxon>
        <taxon>Strongyloidea</taxon>
        <taxon>Heligmosomidae</taxon>
        <taxon>Heligmosomoides</taxon>
    </lineage>
</organism>
<dbReference type="Proteomes" id="UP000050761">
    <property type="component" value="Unassembled WGS sequence"/>
</dbReference>
<accession>A0A3P8B3B9</accession>
<name>A0A183G945_HELPZ</name>
<reference evidence="1 2" key="1">
    <citation type="submission" date="2018-11" db="EMBL/GenBank/DDBJ databases">
        <authorList>
            <consortium name="Pathogen Informatics"/>
        </authorList>
    </citation>
    <scope>NUCLEOTIDE SEQUENCE [LARGE SCALE GENOMIC DNA]</scope>
</reference>
<proteinExistence type="predicted"/>